<proteinExistence type="predicted"/>
<name>A0A0G1ZA08_9BACT</name>
<dbReference type="InterPro" id="IPR003329">
    <property type="entry name" value="Cytidylyl_trans"/>
</dbReference>
<gene>
    <name evidence="1" type="ORF">UY67_C0006G0002</name>
</gene>
<evidence type="ECO:0008006" key="3">
    <source>
        <dbReference type="Google" id="ProtNLM"/>
    </source>
</evidence>
<reference evidence="1 2" key="1">
    <citation type="journal article" date="2015" name="Nature">
        <title>rRNA introns, odd ribosomes, and small enigmatic genomes across a large radiation of phyla.</title>
        <authorList>
            <person name="Brown C.T."/>
            <person name="Hug L.A."/>
            <person name="Thomas B.C."/>
            <person name="Sharon I."/>
            <person name="Castelle C.J."/>
            <person name="Singh A."/>
            <person name="Wilkins M.J."/>
            <person name="Williams K.H."/>
            <person name="Banfield J.F."/>
        </authorList>
    </citation>
    <scope>NUCLEOTIDE SEQUENCE [LARGE SCALE GENOMIC DNA]</scope>
</reference>
<dbReference type="Gene3D" id="3.90.550.10">
    <property type="entry name" value="Spore Coat Polysaccharide Biosynthesis Protein SpsA, Chain A"/>
    <property type="match status" value="1"/>
</dbReference>
<dbReference type="SUPFAM" id="SSF53448">
    <property type="entry name" value="Nucleotide-diphospho-sugar transferases"/>
    <property type="match status" value="1"/>
</dbReference>
<evidence type="ECO:0000313" key="1">
    <source>
        <dbReference type="EMBL" id="KKW24547.1"/>
    </source>
</evidence>
<dbReference type="CDD" id="cd02518">
    <property type="entry name" value="GT2_SpsF"/>
    <property type="match status" value="1"/>
</dbReference>
<evidence type="ECO:0000313" key="2">
    <source>
        <dbReference type="Proteomes" id="UP000034273"/>
    </source>
</evidence>
<dbReference type="STRING" id="1618671.UY67_C0006G0002"/>
<dbReference type="PANTHER" id="PTHR42866">
    <property type="entry name" value="3-DEOXY-MANNO-OCTULOSONATE CYTIDYLYLTRANSFERASE"/>
    <property type="match status" value="1"/>
</dbReference>
<dbReference type="InterPro" id="IPR029044">
    <property type="entry name" value="Nucleotide-diphossugar_trans"/>
</dbReference>
<dbReference type="AlphaFoldDB" id="A0A0G1ZA08"/>
<dbReference type="GO" id="GO:0005829">
    <property type="term" value="C:cytosol"/>
    <property type="evidence" value="ECO:0007669"/>
    <property type="project" value="TreeGrafter"/>
</dbReference>
<comment type="caution">
    <text evidence="1">The sequence shown here is derived from an EMBL/GenBank/DDBJ whole genome shotgun (WGS) entry which is preliminary data.</text>
</comment>
<dbReference type="Proteomes" id="UP000034273">
    <property type="component" value="Unassembled WGS sequence"/>
</dbReference>
<sequence length="250" mass="28130">MSTIAIIQARMSSTRLPGKILKELVPGTTALEYMLTRISHATLLDKIIIATTENSSDVVIVEKMKGIGQSYFVGSENDVLDRYYKAAIGAGAQHGDIIVRLTSDCPLHDPAVIDEVVRYFKSGDYDYAENALEPYTYPDGMDTEVFTFDALERAWKEATKPSHREHVTFYFWKNPGLFKLGHCENPKAGQADYRLSLDYPSDYELISKVAQHFAPRMDFTMDDILEFLDAHPEIKNLNANVSRNAAHKTA</sequence>
<dbReference type="PANTHER" id="PTHR42866:SF1">
    <property type="entry name" value="SPORE COAT POLYSACCHARIDE BIOSYNTHESIS PROTEIN SPSF"/>
    <property type="match status" value="1"/>
</dbReference>
<dbReference type="EMBL" id="LCQW01000006">
    <property type="protein sequence ID" value="KKW24547.1"/>
    <property type="molecule type" value="Genomic_DNA"/>
</dbReference>
<dbReference type="Pfam" id="PF02348">
    <property type="entry name" value="CTP_transf_3"/>
    <property type="match status" value="1"/>
</dbReference>
<organism evidence="1 2">
    <name type="scientific">Candidatus Kaiserbacteria bacterium GW2011_GWA2_52_12</name>
    <dbReference type="NCBI Taxonomy" id="1618671"/>
    <lineage>
        <taxon>Bacteria</taxon>
        <taxon>Candidatus Kaiseribacteriota</taxon>
    </lineage>
</organism>
<accession>A0A0G1ZA08</accession>
<protein>
    <recommendedName>
        <fullName evidence="3">Acylneuraminate cytidylyltransferase</fullName>
    </recommendedName>
</protein>